<dbReference type="PRINTS" id="PR00455">
    <property type="entry name" value="HTHTETR"/>
</dbReference>
<dbReference type="InterPro" id="IPR041586">
    <property type="entry name" value="PsrA_TetR_C"/>
</dbReference>
<evidence type="ECO:0000313" key="4">
    <source>
        <dbReference type="EMBL" id="MEN9063293.1"/>
    </source>
</evidence>
<dbReference type="InterPro" id="IPR050109">
    <property type="entry name" value="HTH-type_TetR-like_transc_reg"/>
</dbReference>
<accession>A0AAW9SW39</accession>
<dbReference type="AlphaFoldDB" id="A0AAW9SW39"/>
<dbReference type="PANTHER" id="PTHR30055">
    <property type="entry name" value="HTH-TYPE TRANSCRIPTIONAL REGULATOR RUTR"/>
    <property type="match status" value="1"/>
</dbReference>
<dbReference type="Gene3D" id="1.10.357.10">
    <property type="entry name" value="Tetracycline Repressor, domain 2"/>
    <property type="match status" value="1"/>
</dbReference>
<dbReference type="InterPro" id="IPR009057">
    <property type="entry name" value="Homeodomain-like_sf"/>
</dbReference>
<gene>
    <name evidence="4" type="ORF">ABFB10_22175</name>
</gene>
<name>A0AAW9SW39_9RHOB</name>
<dbReference type="Pfam" id="PF00440">
    <property type="entry name" value="TetR_N"/>
    <property type="match status" value="1"/>
</dbReference>
<dbReference type="SUPFAM" id="SSF48498">
    <property type="entry name" value="Tetracyclin repressor-like, C-terminal domain"/>
    <property type="match status" value="1"/>
</dbReference>
<dbReference type="Pfam" id="PF17939">
    <property type="entry name" value="TetR_C_30"/>
    <property type="match status" value="1"/>
</dbReference>
<dbReference type="PROSITE" id="PS50977">
    <property type="entry name" value="HTH_TETR_2"/>
    <property type="match status" value="1"/>
</dbReference>
<dbReference type="Proteomes" id="UP001428774">
    <property type="component" value="Unassembled WGS sequence"/>
</dbReference>
<organism evidence="4 5">
    <name type="scientific">Ponticoccus litoralis</name>
    <dbReference type="NCBI Taxonomy" id="422297"/>
    <lineage>
        <taxon>Bacteria</taxon>
        <taxon>Pseudomonadati</taxon>
        <taxon>Pseudomonadota</taxon>
        <taxon>Alphaproteobacteria</taxon>
        <taxon>Rhodobacterales</taxon>
        <taxon>Roseobacteraceae</taxon>
        <taxon>Ponticoccus</taxon>
    </lineage>
</organism>
<reference evidence="4 5" key="1">
    <citation type="submission" date="2024-05" db="EMBL/GenBank/DDBJ databases">
        <title>Genome sequence of Ponticoccus litoralis KCCM 90028.</title>
        <authorList>
            <person name="Kim J.M."/>
            <person name="Lee J.K."/>
            <person name="Choi B.J."/>
            <person name="Bayburt H."/>
            <person name="Baek J.H."/>
            <person name="Jeon C.O."/>
        </authorList>
    </citation>
    <scope>NUCLEOTIDE SEQUENCE [LARGE SCALE GENOMIC DNA]</scope>
    <source>
        <strain evidence="4 5">KCCM 90028</strain>
    </source>
</reference>
<dbReference type="InterPro" id="IPR001647">
    <property type="entry name" value="HTH_TetR"/>
</dbReference>
<dbReference type="InterPro" id="IPR036271">
    <property type="entry name" value="Tet_transcr_reg_TetR-rel_C_sf"/>
</dbReference>
<evidence type="ECO:0000259" key="3">
    <source>
        <dbReference type="PROSITE" id="PS50977"/>
    </source>
</evidence>
<keyword evidence="1 2" id="KW-0238">DNA-binding</keyword>
<dbReference type="RefSeq" id="WP_347168387.1">
    <property type="nucleotide sequence ID" value="NZ_JBDNCH010000004.1"/>
</dbReference>
<dbReference type="GO" id="GO:0003700">
    <property type="term" value="F:DNA-binding transcription factor activity"/>
    <property type="evidence" value="ECO:0007669"/>
    <property type="project" value="TreeGrafter"/>
</dbReference>
<evidence type="ECO:0000313" key="5">
    <source>
        <dbReference type="Proteomes" id="UP001428774"/>
    </source>
</evidence>
<feature type="domain" description="HTH tetR-type" evidence="3">
    <location>
        <begin position="13"/>
        <end position="73"/>
    </location>
</feature>
<dbReference type="EMBL" id="JBDNCH010000004">
    <property type="protein sequence ID" value="MEN9063293.1"/>
    <property type="molecule type" value="Genomic_DNA"/>
</dbReference>
<comment type="caution">
    <text evidence="4">The sequence shown here is derived from an EMBL/GenBank/DDBJ whole genome shotgun (WGS) entry which is preliminary data.</text>
</comment>
<evidence type="ECO:0000256" key="1">
    <source>
        <dbReference type="ARBA" id="ARBA00023125"/>
    </source>
</evidence>
<protein>
    <submittedName>
        <fullName evidence="4">TetR/AcrR family transcriptional regulator</fullName>
    </submittedName>
</protein>
<sequence length="213" mass="22575">MSKAPAKRGSSASGAIEKILLAAEVEFADRGFDGAGMKAISTRSGVSQALLHYHFGNKETLYEAVIAQRSEKINSERMALLSRVDLDAADALDQILDALFRSPLGPSGGQNAYARIFSGLVVGQEREQALVRKFYDPTAQKFVAALERAVPGADQAMAGMAYTLSLGALIAVIGRDGRVERLMGRDGLQSFEAVLAQLVRFAKGGVLALTATG</sequence>
<proteinExistence type="predicted"/>
<feature type="DNA-binding region" description="H-T-H motif" evidence="2">
    <location>
        <begin position="36"/>
        <end position="55"/>
    </location>
</feature>
<keyword evidence="5" id="KW-1185">Reference proteome</keyword>
<dbReference type="GO" id="GO:0000976">
    <property type="term" value="F:transcription cis-regulatory region binding"/>
    <property type="evidence" value="ECO:0007669"/>
    <property type="project" value="TreeGrafter"/>
</dbReference>
<dbReference type="SUPFAM" id="SSF46689">
    <property type="entry name" value="Homeodomain-like"/>
    <property type="match status" value="1"/>
</dbReference>
<dbReference type="PANTHER" id="PTHR30055:SF235">
    <property type="entry name" value="TRANSCRIPTIONAL REGULATORY PROTEIN"/>
    <property type="match status" value="1"/>
</dbReference>
<evidence type="ECO:0000256" key="2">
    <source>
        <dbReference type="PROSITE-ProRule" id="PRU00335"/>
    </source>
</evidence>